<sequence length="386" mass="43037">MDDDIGVAEVREWADGLEEIRELIGGRFARSEPRENAVAYLKGLLSAEERKNSWTLSERAGQAIPNRMQRLLSTTDWDPDALRDDLRAYVLRHLGSDDGVLIVDETGFVKKGTRSAGVARQYSGTAGRIENSQIGVFLTYATAKGRTFLDRELYLPKAWTDDRTRCAAAGIPEDRAFAAKPELAITMLTRALDAGVPAAWVTGDAVYGQHYKLRKALEDWDVFYVLAVPMNQRVIGKTGALGVEFRAEELIASLSGRAWRTRSAGQGAKGERRYAWARARINGGNDPEAEHWLLARRSLADPQEMAYWICHGPKRVSLAELVRVAGARWAIEETFQTSKGGTGLDHYQVRQWTGWYRHITLSMLAHAFLTVTRSKKGAHMRTTASS</sequence>
<dbReference type="InterPro" id="IPR012337">
    <property type="entry name" value="RNaseH-like_sf"/>
</dbReference>
<accession>A0A3N0CEP5</accession>
<evidence type="ECO:0000313" key="3">
    <source>
        <dbReference type="Proteomes" id="UP000273807"/>
    </source>
</evidence>
<dbReference type="OrthoDB" id="4954307at2"/>
<proteinExistence type="predicted"/>
<dbReference type="Proteomes" id="UP000273807">
    <property type="component" value="Unassembled WGS sequence"/>
</dbReference>
<protein>
    <submittedName>
        <fullName evidence="2">IS701 family transposase</fullName>
    </submittedName>
</protein>
<dbReference type="InterPro" id="IPR039365">
    <property type="entry name" value="IS701-like"/>
</dbReference>
<organism evidence="2 3">
    <name type="scientific">Arthrobacter oryzae</name>
    <dbReference type="NCBI Taxonomy" id="409290"/>
    <lineage>
        <taxon>Bacteria</taxon>
        <taxon>Bacillati</taxon>
        <taxon>Actinomycetota</taxon>
        <taxon>Actinomycetes</taxon>
        <taxon>Micrococcales</taxon>
        <taxon>Micrococcaceae</taxon>
        <taxon>Arthrobacter</taxon>
    </lineage>
</organism>
<dbReference type="SUPFAM" id="SSF53098">
    <property type="entry name" value="Ribonuclease H-like"/>
    <property type="match status" value="1"/>
</dbReference>
<dbReference type="PANTHER" id="PTHR33627:SF1">
    <property type="entry name" value="TRANSPOSASE"/>
    <property type="match status" value="1"/>
</dbReference>
<keyword evidence="3" id="KW-1185">Reference proteome</keyword>
<name>A0A3N0CEP5_9MICC</name>
<dbReference type="RefSeq" id="WP_123253660.1">
    <property type="nucleotide sequence ID" value="NZ_RBED01000008.1"/>
</dbReference>
<dbReference type="PANTHER" id="PTHR33627">
    <property type="entry name" value="TRANSPOSASE"/>
    <property type="match status" value="1"/>
</dbReference>
<dbReference type="EMBL" id="RBED01000008">
    <property type="protein sequence ID" value="RNL61749.1"/>
    <property type="molecule type" value="Genomic_DNA"/>
</dbReference>
<evidence type="ECO:0000313" key="2">
    <source>
        <dbReference type="EMBL" id="RNL61749.1"/>
    </source>
</evidence>
<feature type="domain" description="Transposase IS701-like DDE" evidence="1">
    <location>
        <begin position="28"/>
        <end position="235"/>
    </location>
</feature>
<dbReference type="NCBIfam" id="NF033540">
    <property type="entry name" value="transpos_IS701"/>
    <property type="match status" value="1"/>
</dbReference>
<gene>
    <name evidence="2" type="ORF">D7003_00990</name>
</gene>
<dbReference type="AlphaFoldDB" id="A0A3N0CEP5"/>
<dbReference type="Pfam" id="PF13546">
    <property type="entry name" value="DDE_5"/>
    <property type="match status" value="1"/>
</dbReference>
<evidence type="ECO:0000259" key="1">
    <source>
        <dbReference type="Pfam" id="PF13546"/>
    </source>
</evidence>
<comment type="caution">
    <text evidence="2">The sequence shown here is derived from an EMBL/GenBank/DDBJ whole genome shotgun (WGS) entry which is preliminary data.</text>
</comment>
<reference evidence="2 3" key="1">
    <citation type="submission" date="2018-10" db="EMBL/GenBank/DDBJ databases">
        <title>Genome sequencing of Arthrobacter oryzae TNB02.</title>
        <authorList>
            <person name="Cho Y.-J."/>
            <person name="Cho A."/>
            <person name="Kim O.-S."/>
        </authorList>
    </citation>
    <scope>NUCLEOTIDE SEQUENCE [LARGE SCALE GENOMIC DNA]</scope>
    <source>
        <strain evidence="2 3">TNB02</strain>
    </source>
</reference>
<dbReference type="InterPro" id="IPR038721">
    <property type="entry name" value="IS701-like_DDE_dom"/>
</dbReference>